<proteinExistence type="predicted"/>
<dbReference type="AlphaFoldDB" id="A0A9N9XMY2"/>
<evidence type="ECO:0000313" key="1">
    <source>
        <dbReference type="EMBL" id="CAG9857732.1"/>
    </source>
</evidence>
<keyword evidence="2" id="KW-1185">Reference proteome</keyword>
<gene>
    <name evidence="1" type="ORF">PHYEVI_LOCUS4132</name>
</gene>
<dbReference type="Proteomes" id="UP001153712">
    <property type="component" value="Chromosome 14"/>
</dbReference>
<evidence type="ECO:0000313" key="2">
    <source>
        <dbReference type="Proteomes" id="UP001153712"/>
    </source>
</evidence>
<sequence length="54" mass="6570">MGCFSLELWDTLYNIYTAYITHPRHARFIVIIICLQYRFVVFLERVPLFRTISE</sequence>
<accession>A0A9N9XMY2</accession>
<name>A0A9N9XMY2_PHYSR</name>
<reference evidence="1" key="1">
    <citation type="submission" date="2022-01" db="EMBL/GenBank/DDBJ databases">
        <authorList>
            <person name="King R."/>
        </authorList>
    </citation>
    <scope>NUCLEOTIDE SEQUENCE</scope>
</reference>
<protein>
    <submittedName>
        <fullName evidence="1">Uncharacterized protein</fullName>
    </submittedName>
</protein>
<dbReference type="EMBL" id="OU900107">
    <property type="protein sequence ID" value="CAG9857732.1"/>
    <property type="molecule type" value="Genomic_DNA"/>
</dbReference>
<organism evidence="1 2">
    <name type="scientific">Phyllotreta striolata</name>
    <name type="common">Striped flea beetle</name>
    <name type="synonym">Crioceris striolata</name>
    <dbReference type="NCBI Taxonomy" id="444603"/>
    <lineage>
        <taxon>Eukaryota</taxon>
        <taxon>Metazoa</taxon>
        <taxon>Ecdysozoa</taxon>
        <taxon>Arthropoda</taxon>
        <taxon>Hexapoda</taxon>
        <taxon>Insecta</taxon>
        <taxon>Pterygota</taxon>
        <taxon>Neoptera</taxon>
        <taxon>Endopterygota</taxon>
        <taxon>Coleoptera</taxon>
        <taxon>Polyphaga</taxon>
        <taxon>Cucujiformia</taxon>
        <taxon>Chrysomeloidea</taxon>
        <taxon>Chrysomelidae</taxon>
        <taxon>Galerucinae</taxon>
        <taxon>Alticini</taxon>
        <taxon>Phyllotreta</taxon>
    </lineage>
</organism>